<evidence type="ECO:0000313" key="2">
    <source>
        <dbReference type="EMBL" id="MDV2477382.1"/>
    </source>
</evidence>
<dbReference type="EMBL" id="WBMO01000001">
    <property type="protein sequence ID" value="MDV2477158.1"/>
    <property type="molecule type" value="Genomic_DNA"/>
</dbReference>
<dbReference type="Pfam" id="PF23841">
    <property type="entry name" value="Phage_tail_terminator_2"/>
    <property type="match status" value="1"/>
</dbReference>
<sequence>MNEFPPLDHIPAWPDVEDLMCTYLDRFGHTCTEIPPAEDEFGAPLFESLLPVIVIERSGGGTPNGAIDVAMIHISVTNSTRSGSWAVMNGGVRRAVAAAENGAVIDGYTVVGMSEEVGPQMIPGLNPDTRTVQLAFQVVVQRPR</sequence>
<comment type="caution">
    <text evidence="1">The sequence shown here is derived from an EMBL/GenBank/DDBJ whole genome shotgun (WGS) entry which is preliminary data.</text>
</comment>
<name>A0ABU3WUY4_9NOCA</name>
<gene>
    <name evidence="1" type="ORF">F8M49_20780</name>
    <name evidence="2" type="ORF">F8M49_22015</name>
    <name evidence="3" type="ORF">F8M49_22270</name>
</gene>
<evidence type="ECO:0000313" key="1">
    <source>
        <dbReference type="EMBL" id="MDV2477158.1"/>
    </source>
</evidence>
<reference evidence="1 4" key="1">
    <citation type="submission" date="2019-10" db="EMBL/GenBank/DDBJ databases">
        <title>Draft Genome Assembly of Rhodococcus zopfii DSM44189.</title>
        <authorList>
            <person name="Sutton J.M."/>
            <person name="Akob D.M."/>
            <person name="Bushman T.J."/>
        </authorList>
    </citation>
    <scope>NUCLEOTIDE SEQUENCE [LARGE SCALE GENOMIC DNA]</scope>
    <source>
        <strain evidence="1 4">DSM 44189</strain>
    </source>
</reference>
<proteinExistence type="predicted"/>
<dbReference type="EMBL" id="WBMO01000005">
    <property type="protein sequence ID" value="MDV2477429.1"/>
    <property type="molecule type" value="Genomic_DNA"/>
</dbReference>
<organism evidence="1 4">
    <name type="scientific">Rhodococcus zopfii</name>
    <dbReference type="NCBI Taxonomy" id="43772"/>
    <lineage>
        <taxon>Bacteria</taxon>
        <taxon>Bacillati</taxon>
        <taxon>Actinomycetota</taxon>
        <taxon>Actinomycetes</taxon>
        <taxon>Mycobacteriales</taxon>
        <taxon>Nocardiaceae</taxon>
        <taxon>Rhodococcus</taxon>
    </lineage>
</organism>
<keyword evidence="4" id="KW-1185">Reference proteome</keyword>
<accession>A0ABU3WUY4</accession>
<evidence type="ECO:0000313" key="4">
    <source>
        <dbReference type="Proteomes" id="UP001275440"/>
    </source>
</evidence>
<protein>
    <recommendedName>
        <fullName evidence="5">Tail terminator</fullName>
    </recommendedName>
</protein>
<dbReference type="InterPro" id="IPR057003">
    <property type="entry name" value="Phage_tail_terminator_2"/>
</dbReference>
<evidence type="ECO:0008006" key="5">
    <source>
        <dbReference type="Google" id="ProtNLM"/>
    </source>
</evidence>
<dbReference type="Proteomes" id="UP001275440">
    <property type="component" value="Unassembled WGS sequence"/>
</dbReference>
<dbReference type="EMBL" id="WBMO01000004">
    <property type="protein sequence ID" value="MDV2477382.1"/>
    <property type="molecule type" value="Genomic_DNA"/>
</dbReference>
<evidence type="ECO:0000313" key="3">
    <source>
        <dbReference type="EMBL" id="MDV2477429.1"/>
    </source>
</evidence>